<keyword evidence="2" id="KW-1185">Reference proteome</keyword>
<dbReference type="EMBL" id="BEXD01002469">
    <property type="protein sequence ID" value="GBB98425.1"/>
    <property type="molecule type" value="Genomic_DNA"/>
</dbReference>
<evidence type="ECO:0000313" key="1">
    <source>
        <dbReference type="EMBL" id="GBB98425.1"/>
    </source>
</evidence>
<accession>A0A2Z6R8A4</accession>
<sequence>MDSTNTQDDVDVTVQIDDPPSKLVLVNLNVKCKLLKVRERLEQNSKVRMNDTLSFANKINNNSSINGSLLAVIASEDEEKVTLKKIIDKKNKFVYLKSESEPDWKFLKDKFKLEYGRSETLEKANKRAFTIVDCEMNEIVDGYENISTIKINSEEAKTIKNDFLLTADIDMSNFAKFGMSIGNSNVINSNIVNNLDYSVIEYNKMSLKFKLEPTMEFNEAVNDIIDSKDPRKFKDIINEFGQFIPKEIILDGRELMLLQKKVLKKMLANILQIFKLFGGKQFGPNNFNEEDWIESLNDFKYWNCIKFKGLINIFQALSEELRKKVLLLVGKKILFTSIEDSASIRIRINPD</sequence>
<proteinExistence type="predicted"/>
<protein>
    <recommendedName>
        <fullName evidence="3">MACPF domain-containing protein</fullName>
    </recommendedName>
</protein>
<evidence type="ECO:0000313" key="2">
    <source>
        <dbReference type="Proteomes" id="UP000247702"/>
    </source>
</evidence>
<name>A0A2Z6R8A4_9GLOM</name>
<dbReference type="AlphaFoldDB" id="A0A2Z6R8A4"/>
<comment type="caution">
    <text evidence="1">The sequence shown here is derived from an EMBL/GenBank/DDBJ whole genome shotgun (WGS) entry which is preliminary data.</text>
</comment>
<organism evidence="1 2">
    <name type="scientific">Rhizophagus clarus</name>
    <dbReference type="NCBI Taxonomy" id="94130"/>
    <lineage>
        <taxon>Eukaryota</taxon>
        <taxon>Fungi</taxon>
        <taxon>Fungi incertae sedis</taxon>
        <taxon>Mucoromycota</taxon>
        <taxon>Glomeromycotina</taxon>
        <taxon>Glomeromycetes</taxon>
        <taxon>Glomerales</taxon>
        <taxon>Glomeraceae</taxon>
        <taxon>Rhizophagus</taxon>
    </lineage>
</organism>
<dbReference type="Proteomes" id="UP000247702">
    <property type="component" value="Unassembled WGS sequence"/>
</dbReference>
<evidence type="ECO:0008006" key="3">
    <source>
        <dbReference type="Google" id="ProtNLM"/>
    </source>
</evidence>
<reference evidence="1 2" key="1">
    <citation type="submission" date="2017-11" db="EMBL/GenBank/DDBJ databases">
        <title>The genome of Rhizophagus clarus HR1 reveals common genetic basis of auxotrophy among arbuscular mycorrhizal fungi.</title>
        <authorList>
            <person name="Kobayashi Y."/>
        </authorList>
    </citation>
    <scope>NUCLEOTIDE SEQUENCE [LARGE SCALE GENOMIC DNA]</scope>
    <source>
        <strain evidence="1 2">HR1</strain>
    </source>
</reference>
<gene>
    <name evidence="1" type="ORF">RclHR1_03220018</name>
</gene>